<feature type="region of interest" description="Disordered" evidence="1">
    <location>
        <begin position="255"/>
        <end position="298"/>
    </location>
</feature>
<evidence type="ECO:0000313" key="2">
    <source>
        <dbReference type="EMBL" id="TDZ60554.1"/>
    </source>
</evidence>
<dbReference type="AlphaFoldDB" id="A0A4R8RFY0"/>
<feature type="region of interest" description="Disordered" evidence="1">
    <location>
        <begin position="1"/>
        <end position="24"/>
    </location>
</feature>
<accession>A0A4R8RFY0</accession>
<evidence type="ECO:0000256" key="1">
    <source>
        <dbReference type="SAM" id="MobiDB-lite"/>
    </source>
</evidence>
<feature type="compositionally biased region" description="Polar residues" evidence="1">
    <location>
        <begin position="257"/>
        <end position="267"/>
    </location>
</feature>
<evidence type="ECO:0000313" key="3">
    <source>
        <dbReference type="Proteomes" id="UP000295703"/>
    </source>
</evidence>
<proteinExistence type="predicted"/>
<name>A0A4R8RFY0_COLTR</name>
<feature type="compositionally biased region" description="Basic and acidic residues" evidence="1">
    <location>
        <begin position="268"/>
        <end position="292"/>
    </location>
</feature>
<feature type="compositionally biased region" description="Basic and acidic residues" evidence="1">
    <location>
        <begin position="88"/>
        <end position="103"/>
    </location>
</feature>
<protein>
    <submittedName>
        <fullName evidence="2">Uncharacterized protein</fullName>
    </submittedName>
</protein>
<dbReference type="EMBL" id="RYZW01000038">
    <property type="protein sequence ID" value="TDZ60554.1"/>
    <property type="molecule type" value="Genomic_DNA"/>
</dbReference>
<comment type="caution">
    <text evidence="2">The sequence shown here is derived from an EMBL/GenBank/DDBJ whole genome shotgun (WGS) entry which is preliminary data.</text>
</comment>
<feature type="region of interest" description="Disordered" evidence="1">
    <location>
        <begin position="59"/>
        <end position="103"/>
    </location>
</feature>
<sequence length="298" mass="33655">MSYTYHHRSPPTGRGYQYQYQSQSQSQSPRSVWHLKDVHQLPEHLTIFLATPDLDFQANDRSPTGVMPSGSGSGEGSSTKTRNSPTKEVVKAKRPARADGEEVRQHEQRLIELRLLLDHLYIELGKAHDFYQKKSTAFTDGLGTLKGYVDKDTLDRMWAEKLRADETTDIITLATQISFCFDTLKTAARSKWSKTKFSVVENQIQVVISLVEVVTELTRSAVSDHSAMDDMLPILEEAMGFADTQSKFWKSRFRITPATTPQQQRNGNDGDNRKEVADHAKRTSEKAAKEAEADFDAQ</sequence>
<dbReference type="Proteomes" id="UP000295703">
    <property type="component" value="Unassembled WGS sequence"/>
</dbReference>
<organism evidence="2 3">
    <name type="scientific">Colletotrichum trifolii</name>
    <dbReference type="NCBI Taxonomy" id="5466"/>
    <lineage>
        <taxon>Eukaryota</taxon>
        <taxon>Fungi</taxon>
        <taxon>Dikarya</taxon>
        <taxon>Ascomycota</taxon>
        <taxon>Pezizomycotina</taxon>
        <taxon>Sordariomycetes</taxon>
        <taxon>Hypocreomycetidae</taxon>
        <taxon>Glomerellales</taxon>
        <taxon>Glomerellaceae</taxon>
        <taxon>Colletotrichum</taxon>
        <taxon>Colletotrichum orbiculare species complex</taxon>
    </lineage>
</organism>
<reference evidence="2 3" key="1">
    <citation type="submission" date="2018-12" db="EMBL/GenBank/DDBJ databases">
        <title>Genome sequence and assembly of Colletotrichum trifolii.</title>
        <authorList>
            <person name="Gan P."/>
            <person name="Shirasu K."/>
        </authorList>
    </citation>
    <scope>NUCLEOTIDE SEQUENCE [LARGE SCALE GENOMIC DNA]</scope>
    <source>
        <strain evidence="2 3">543-2</strain>
    </source>
</reference>
<keyword evidence="3" id="KW-1185">Reference proteome</keyword>
<gene>
    <name evidence="2" type="ORF">CTRI78_v004913</name>
</gene>